<gene>
    <name evidence="5" type="ORF">HNP39_000891</name>
</gene>
<dbReference type="Proteomes" id="UP000517315">
    <property type="component" value="Unassembled WGS sequence"/>
</dbReference>
<evidence type="ECO:0000256" key="4">
    <source>
        <dbReference type="SAM" id="Phobius"/>
    </source>
</evidence>
<feature type="transmembrane region" description="Helical" evidence="4">
    <location>
        <begin position="6"/>
        <end position="30"/>
    </location>
</feature>
<proteinExistence type="inferred from homology"/>
<comment type="caution">
    <text evidence="5">The sequence shown here is derived from an EMBL/GenBank/DDBJ whole genome shotgun (WGS) entry which is preliminary data.</text>
</comment>
<evidence type="ECO:0000256" key="2">
    <source>
        <dbReference type="ARBA" id="ARBA00008404"/>
    </source>
</evidence>
<reference evidence="5 6" key="1">
    <citation type="submission" date="2020-08" db="EMBL/GenBank/DDBJ databases">
        <title>Functional genomics of gut bacteria from endangered species of beetles.</title>
        <authorList>
            <person name="Carlos-Shanley C."/>
        </authorList>
    </citation>
    <scope>NUCLEOTIDE SEQUENCE [LARGE SCALE GENOMIC DNA]</scope>
    <source>
        <strain evidence="5 6">S00152</strain>
    </source>
</reference>
<organism evidence="5 6">
    <name type="scientific">Bacillus aerius</name>
    <dbReference type="NCBI Taxonomy" id="293388"/>
    <lineage>
        <taxon>Bacteria</taxon>
        <taxon>Bacillati</taxon>
        <taxon>Bacillota</taxon>
        <taxon>Bacilli</taxon>
        <taxon>Bacillales</taxon>
        <taxon>Bacillaceae</taxon>
        <taxon>Bacillus</taxon>
    </lineage>
</organism>
<dbReference type="NCBIfam" id="NF009314">
    <property type="entry name" value="PRK12674.1-2"/>
    <property type="match status" value="1"/>
</dbReference>
<keyword evidence="3" id="KW-0813">Transport</keyword>
<dbReference type="PANTHER" id="PTHR34703">
    <property type="entry name" value="ANTIPORTER SUBUNIT MNHG2-RELATED"/>
    <property type="match status" value="1"/>
</dbReference>
<sequence>MKMIVIAKAIVIFFILLGAILCLISAIGVLRLPDVYTRMHAASKASTLGVVLILVGVFFHEWFLAGIISAKILLGIVFIFLTAPVGAHLIGRAAYNTGVKMDKRSVQDDYGGFRNFVIKRKEDSYL</sequence>
<keyword evidence="6" id="KW-1185">Reference proteome</keyword>
<dbReference type="NCBIfam" id="TIGR01300">
    <property type="entry name" value="CPA3_mnhG_phaG"/>
    <property type="match status" value="1"/>
</dbReference>
<keyword evidence="4" id="KW-0472">Membrane</keyword>
<evidence type="ECO:0000256" key="3">
    <source>
        <dbReference type="ARBA" id="ARBA00022449"/>
    </source>
</evidence>
<comment type="subcellular location">
    <subcellularLocation>
        <location evidence="1">Membrane</location>
        <topology evidence="1">Multi-pass membrane protein</topology>
    </subcellularLocation>
</comment>
<protein>
    <submittedName>
        <fullName evidence="5">Multicomponent Na+:H+ antiporter subunit G</fullName>
    </submittedName>
</protein>
<evidence type="ECO:0000313" key="5">
    <source>
        <dbReference type="EMBL" id="MBA8917179.1"/>
    </source>
</evidence>
<keyword evidence="4" id="KW-0812">Transmembrane</keyword>
<feature type="transmembrane region" description="Helical" evidence="4">
    <location>
        <begin position="42"/>
        <end position="60"/>
    </location>
</feature>
<dbReference type="Pfam" id="PF03334">
    <property type="entry name" value="PhaG_MnhG_YufB"/>
    <property type="match status" value="1"/>
</dbReference>
<feature type="transmembrane region" description="Helical" evidence="4">
    <location>
        <begin position="72"/>
        <end position="95"/>
    </location>
</feature>
<dbReference type="PANTHER" id="PTHR34703:SF1">
    <property type="entry name" value="ANTIPORTER SUBUNIT MNHG2-RELATED"/>
    <property type="match status" value="1"/>
</dbReference>
<name>A0ABR6AZ76_9BACI</name>
<dbReference type="EMBL" id="JACJIG010000001">
    <property type="protein sequence ID" value="MBA8917179.1"/>
    <property type="molecule type" value="Genomic_DNA"/>
</dbReference>
<evidence type="ECO:0000256" key="1">
    <source>
        <dbReference type="ARBA" id="ARBA00004141"/>
    </source>
</evidence>
<comment type="similarity">
    <text evidence="2">Belongs to the CPA3 antiporters (TC 2.A.63) subunit G family.</text>
</comment>
<keyword evidence="3" id="KW-0050">Antiport</keyword>
<dbReference type="InterPro" id="IPR005133">
    <property type="entry name" value="PhaG_MnhG_YufB"/>
</dbReference>
<keyword evidence="4" id="KW-1133">Transmembrane helix</keyword>
<accession>A0ABR6AZ76</accession>
<evidence type="ECO:0000313" key="6">
    <source>
        <dbReference type="Proteomes" id="UP000517315"/>
    </source>
</evidence>